<proteinExistence type="predicted"/>
<feature type="compositionally biased region" description="Basic and acidic residues" evidence="1">
    <location>
        <begin position="82"/>
        <end position="106"/>
    </location>
</feature>
<dbReference type="RefSeq" id="WP_009349230.1">
    <property type="nucleotide sequence ID" value="NZ_GL638130.1"/>
</dbReference>
<protein>
    <submittedName>
        <fullName evidence="2">Uncharacterized protein</fullName>
    </submittedName>
</protein>
<evidence type="ECO:0000313" key="3">
    <source>
        <dbReference type="Proteomes" id="UP000004633"/>
    </source>
</evidence>
<sequence>MEYLLLIVIAVIASLLDDKIRGKKKVPPPTLPHEIPKPTTKVERREEGARFEIPPMRNVPQEVQPAIDTGVLRAQEEMRAAWEEARREEERQRRRRREEEQRRAAAEKAAAVSARRRVPHRILPQITPAAMQQAVVMAEVLGKPLSLRRR</sequence>
<dbReference type="HOGENOM" id="CLU_1739249_0_0_9"/>
<reference evidence="2 3" key="1">
    <citation type="submission" date="2010-08" db="EMBL/GenBank/DDBJ databases">
        <authorList>
            <person name="Weinstock G."/>
            <person name="Sodergren E."/>
            <person name="Clifton S."/>
            <person name="Fulton L."/>
            <person name="Fulton B."/>
            <person name="Courtney L."/>
            <person name="Fronick C."/>
            <person name="Harrison M."/>
            <person name="Strong C."/>
            <person name="Farmer C."/>
            <person name="Delahaunty K."/>
            <person name="Markovic C."/>
            <person name="Hall O."/>
            <person name="Minx P."/>
            <person name="Tomlinson C."/>
            <person name="Mitreva M."/>
            <person name="Hou S."/>
            <person name="Chen J."/>
            <person name="Wollam A."/>
            <person name="Pepin K.H."/>
            <person name="Johnson M."/>
            <person name="Bhonagiri V."/>
            <person name="Zhang X."/>
            <person name="Suruliraj S."/>
            <person name="Warren W."/>
            <person name="Chinwalla A."/>
            <person name="Mardis E.R."/>
            <person name="Wilson R.K."/>
        </authorList>
    </citation>
    <scope>NUCLEOTIDE SEQUENCE [LARGE SCALE GENOMIC DNA]</scope>
    <source>
        <strain evidence="2 3">F0399</strain>
    </source>
</reference>
<name>E7N0P9_9FIRM</name>
<evidence type="ECO:0000256" key="1">
    <source>
        <dbReference type="SAM" id="MobiDB-lite"/>
    </source>
</evidence>
<dbReference type="Proteomes" id="UP000004633">
    <property type="component" value="Unassembled WGS sequence"/>
</dbReference>
<feature type="compositionally biased region" description="Basic and acidic residues" evidence="1">
    <location>
        <begin position="34"/>
        <end position="44"/>
    </location>
</feature>
<organism evidence="2 3">
    <name type="scientific">Selenomonas artemidis F0399</name>
    <dbReference type="NCBI Taxonomy" id="749551"/>
    <lineage>
        <taxon>Bacteria</taxon>
        <taxon>Bacillati</taxon>
        <taxon>Bacillota</taxon>
        <taxon>Negativicutes</taxon>
        <taxon>Selenomonadales</taxon>
        <taxon>Selenomonadaceae</taxon>
        <taxon>Selenomonas</taxon>
    </lineage>
</organism>
<gene>
    <name evidence="2" type="ORF">HMPREF9555_00549</name>
</gene>
<dbReference type="EMBL" id="AECV01000005">
    <property type="protein sequence ID" value="EFW30257.1"/>
    <property type="molecule type" value="Genomic_DNA"/>
</dbReference>
<feature type="region of interest" description="Disordered" evidence="1">
    <location>
        <begin position="22"/>
        <end position="44"/>
    </location>
</feature>
<accession>E7N0P9</accession>
<evidence type="ECO:0000313" key="2">
    <source>
        <dbReference type="EMBL" id="EFW30257.1"/>
    </source>
</evidence>
<comment type="caution">
    <text evidence="2">The sequence shown here is derived from an EMBL/GenBank/DDBJ whole genome shotgun (WGS) entry which is preliminary data.</text>
</comment>
<dbReference type="STRING" id="749551.HMPREF9555_00549"/>
<feature type="region of interest" description="Disordered" evidence="1">
    <location>
        <begin position="82"/>
        <end position="116"/>
    </location>
</feature>
<dbReference type="AlphaFoldDB" id="E7N0P9"/>
<keyword evidence="3" id="KW-1185">Reference proteome</keyword>